<dbReference type="SUPFAM" id="SSF53474">
    <property type="entry name" value="alpha/beta-Hydrolases"/>
    <property type="match status" value="1"/>
</dbReference>
<evidence type="ECO:0000256" key="4">
    <source>
        <dbReference type="ARBA" id="ARBA00049203"/>
    </source>
</evidence>
<keyword evidence="2 5" id="KW-0719">Serine esterase</keyword>
<dbReference type="FunCoup" id="A0A1S3GY91">
    <property type="interactions" value="3130"/>
</dbReference>
<dbReference type="GeneID" id="106150520"/>
<evidence type="ECO:0000259" key="8">
    <source>
        <dbReference type="Pfam" id="PF12697"/>
    </source>
</evidence>
<evidence type="ECO:0000256" key="5">
    <source>
        <dbReference type="PIRNR" id="PIRNR022950"/>
    </source>
</evidence>
<evidence type="ECO:0000256" key="2">
    <source>
        <dbReference type="ARBA" id="ARBA00022487"/>
    </source>
</evidence>
<dbReference type="InterPro" id="IPR000073">
    <property type="entry name" value="AB_hydrolase_1"/>
</dbReference>
<evidence type="ECO:0000256" key="6">
    <source>
        <dbReference type="PIRSR" id="PIRSR022950-1"/>
    </source>
</evidence>
<feature type="compositionally biased region" description="Acidic residues" evidence="7">
    <location>
        <begin position="258"/>
        <end position="267"/>
    </location>
</feature>
<evidence type="ECO:0000256" key="3">
    <source>
        <dbReference type="ARBA" id="ARBA00022801"/>
    </source>
</evidence>
<feature type="active site" evidence="6">
    <location>
        <position position="171"/>
    </location>
</feature>
<dbReference type="AlphaFoldDB" id="A0A1S3GY91"/>
<dbReference type="KEGG" id="lak:106150520"/>
<feature type="active site" evidence="6">
    <location>
        <position position="359"/>
    </location>
</feature>
<comment type="function">
    <text evidence="5">Demethylates proteins that have been reversibly carboxymethylated.</text>
</comment>
<dbReference type="PRINTS" id="PR00412">
    <property type="entry name" value="EPOXHYDRLASE"/>
</dbReference>
<keyword evidence="9" id="KW-1185">Reference proteome</keyword>
<organism evidence="9 10">
    <name type="scientific">Lingula anatina</name>
    <name type="common">Brachiopod</name>
    <name type="synonym">Lingula unguis</name>
    <dbReference type="NCBI Taxonomy" id="7574"/>
    <lineage>
        <taxon>Eukaryota</taxon>
        <taxon>Metazoa</taxon>
        <taxon>Spiralia</taxon>
        <taxon>Lophotrochozoa</taxon>
        <taxon>Brachiopoda</taxon>
        <taxon>Linguliformea</taxon>
        <taxon>Lingulata</taxon>
        <taxon>Lingulida</taxon>
        <taxon>Linguloidea</taxon>
        <taxon>Lingulidae</taxon>
        <taxon>Lingula</taxon>
    </lineage>
</organism>
<keyword evidence="3 5" id="KW-0378">Hydrolase</keyword>
<comment type="catalytic activity">
    <reaction evidence="4">
        <text>[phosphatase 2A protein]-C-terminal L-leucine methyl ester + H2O = [phosphatase 2A protein]-C-terminal L-leucine + methanol + H(+)</text>
        <dbReference type="Rhea" id="RHEA:48548"/>
        <dbReference type="Rhea" id="RHEA-COMP:12134"/>
        <dbReference type="Rhea" id="RHEA-COMP:12135"/>
        <dbReference type="ChEBI" id="CHEBI:15377"/>
        <dbReference type="ChEBI" id="CHEBI:15378"/>
        <dbReference type="ChEBI" id="CHEBI:17790"/>
        <dbReference type="ChEBI" id="CHEBI:90516"/>
        <dbReference type="ChEBI" id="CHEBI:90517"/>
        <dbReference type="EC" id="3.1.1.89"/>
    </reaction>
</comment>
<reference evidence="10" key="1">
    <citation type="submission" date="2025-08" db="UniProtKB">
        <authorList>
            <consortium name="RefSeq"/>
        </authorList>
    </citation>
    <scope>IDENTIFICATION</scope>
    <source>
        <tissue evidence="10">Gonads</tissue>
    </source>
</reference>
<dbReference type="InParanoid" id="A0A1S3GY91"/>
<sequence length="396" mass="43986">MSALRKDLLKSKLPPMPPPGVGGMKRPPIRKRDYTPLYWDKYFDKEEDVKVDEKNIFRVYTSGNEGPVVFLLHGGGHSALSWAVFSSIITREMVCRCAAVDLRGHGDSQTADETDLSAETMSTDVGNIIQAMYGDDPPPIILMGHSMGGAIAVHTAHRNLVPSLIGLVVIDVVEGTALEALSSMQSFLRSRPKSFKSLEVAIEWAVRAGQIRNVESARVSMVGQVKRADTSETASSELEHLHEQQLTNNVVNSDAILEEEEEEDGESNQDIKKQKSNNGAQFTKPESNGPSAPQYTWRIDLTKTDKFWKGWFQGLSNLFLECNVPKMLLLAGVDRLDKDLTIGQMQGKFWMQVLPQCGHAVHEDSPDKVADAIASFMDRNKFAAYKEGFNRTWPCC</sequence>
<comment type="similarity">
    <text evidence="1 5">Belongs to the AB hydrolase superfamily.</text>
</comment>
<accession>A0A1S3GY91</accession>
<feature type="region of interest" description="Disordered" evidence="7">
    <location>
        <begin position="222"/>
        <end position="244"/>
    </location>
</feature>
<dbReference type="GO" id="GO:0051723">
    <property type="term" value="F:protein methylesterase activity"/>
    <property type="evidence" value="ECO:0007669"/>
    <property type="project" value="UniProtKB-EC"/>
</dbReference>
<dbReference type="InterPro" id="IPR000639">
    <property type="entry name" value="Epox_hydrolase-like"/>
</dbReference>
<evidence type="ECO:0000256" key="1">
    <source>
        <dbReference type="ARBA" id="ARBA00008645"/>
    </source>
</evidence>
<proteinExistence type="inferred from homology"/>
<feature type="region of interest" description="Disordered" evidence="7">
    <location>
        <begin position="258"/>
        <end position="294"/>
    </location>
</feature>
<evidence type="ECO:0000313" key="10">
    <source>
        <dbReference type="RefSeq" id="XP_013378840.1"/>
    </source>
</evidence>
<evidence type="ECO:0000313" key="9">
    <source>
        <dbReference type="Proteomes" id="UP000085678"/>
    </source>
</evidence>
<dbReference type="OrthoDB" id="194865at2759"/>
<gene>
    <name evidence="10" type="primary">LOC106150520</name>
</gene>
<dbReference type="PANTHER" id="PTHR14189">
    <property type="entry name" value="PROTEIN PHOSPHATASE METHYLESTERASE-1 RELATED"/>
    <property type="match status" value="1"/>
</dbReference>
<dbReference type="Gene3D" id="3.40.50.1820">
    <property type="entry name" value="alpha/beta hydrolase"/>
    <property type="match status" value="1"/>
</dbReference>
<dbReference type="STRING" id="7574.A0A1S3GY91"/>
<dbReference type="Proteomes" id="UP000085678">
    <property type="component" value="Unplaced"/>
</dbReference>
<dbReference type="InterPro" id="IPR016812">
    <property type="entry name" value="PPase_methylesterase_euk"/>
</dbReference>
<evidence type="ECO:0000256" key="7">
    <source>
        <dbReference type="SAM" id="MobiDB-lite"/>
    </source>
</evidence>
<protein>
    <recommendedName>
        <fullName evidence="5">Protein phosphatase methylesterase 1</fullName>
        <shortName evidence="5">PME-1</shortName>
        <ecNumber evidence="5">3.1.1.-</ecNumber>
    </recommendedName>
</protein>
<feature type="domain" description="AB hydrolase-1" evidence="8">
    <location>
        <begin position="69"/>
        <end position="372"/>
    </location>
</feature>
<dbReference type="Pfam" id="PF12697">
    <property type="entry name" value="Abhydrolase_6"/>
    <property type="match status" value="1"/>
</dbReference>
<feature type="active site" evidence="6">
    <location>
        <position position="146"/>
    </location>
</feature>
<dbReference type="EC" id="3.1.1.-" evidence="5"/>
<dbReference type="PANTHER" id="PTHR14189:SF0">
    <property type="entry name" value="PROTEIN PHOSPHATASE METHYLESTERASE 1"/>
    <property type="match status" value="1"/>
</dbReference>
<name>A0A1S3GY91_LINAN</name>
<dbReference type="PIRSF" id="PIRSF022950">
    <property type="entry name" value="PPase_methylesterase_euk"/>
    <property type="match status" value="1"/>
</dbReference>
<feature type="compositionally biased region" description="Polar residues" evidence="7">
    <location>
        <begin position="276"/>
        <end position="294"/>
    </location>
</feature>
<dbReference type="InterPro" id="IPR029058">
    <property type="entry name" value="AB_hydrolase_fold"/>
</dbReference>
<dbReference type="RefSeq" id="XP_013378840.1">
    <property type="nucleotide sequence ID" value="XM_013523386.1"/>
</dbReference>